<gene>
    <name evidence="1" type="ORF">CRLFYP8_02444</name>
</gene>
<dbReference type="AlphaFoldDB" id="A0A6N3AEZ1"/>
<dbReference type="RefSeq" id="WP_156635476.1">
    <property type="nucleotide sequence ID" value="NZ_CACRTL010000019.1"/>
</dbReference>
<evidence type="ECO:0008006" key="2">
    <source>
        <dbReference type="Google" id="ProtNLM"/>
    </source>
</evidence>
<name>A0A6N3AEZ1_9FIRM</name>
<dbReference type="EMBL" id="CACRTL010000019">
    <property type="protein sequence ID" value="VYT89313.1"/>
    <property type="molecule type" value="Genomic_DNA"/>
</dbReference>
<evidence type="ECO:0000313" key="1">
    <source>
        <dbReference type="EMBL" id="VYT89313.1"/>
    </source>
</evidence>
<proteinExistence type="predicted"/>
<sequence>MPKYRKKPVVVEAFRYDGDLMDINGNYYVLDWAIEAFEKDVLFYDEHNDHPFELFIKTLEGNHHVSVGDYIIKGVKGEFYPCKPDIFLKTYEEVIEDGNLD</sequence>
<organism evidence="1">
    <name type="scientific">Thomasclavelia ramosa</name>
    <dbReference type="NCBI Taxonomy" id="1547"/>
    <lineage>
        <taxon>Bacteria</taxon>
        <taxon>Bacillati</taxon>
        <taxon>Bacillota</taxon>
        <taxon>Erysipelotrichia</taxon>
        <taxon>Erysipelotrichales</taxon>
        <taxon>Coprobacillaceae</taxon>
        <taxon>Thomasclavelia</taxon>
    </lineage>
</organism>
<protein>
    <recommendedName>
        <fullName evidence="2">Phage protein</fullName>
    </recommendedName>
</protein>
<accession>A0A6N3AEZ1</accession>
<reference evidence="1" key="1">
    <citation type="submission" date="2019-11" db="EMBL/GenBank/DDBJ databases">
        <authorList>
            <person name="Feng L."/>
        </authorList>
    </citation>
    <scope>NUCLEOTIDE SEQUENCE</scope>
    <source>
        <strain evidence="1">CramosumLFYP8</strain>
    </source>
</reference>